<gene>
    <name evidence="3" type="ORF">AB986_14475</name>
</gene>
<evidence type="ECO:0000313" key="4">
    <source>
        <dbReference type="Proteomes" id="UP000035996"/>
    </source>
</evidence>
<dbReference type="RefSeq" id="WP_048311871.1">
    <property type="nucleotide sequence ID" value="NZ_CP119526.1"/>
</dbReference>
<dbReference type="Proteomes" id="UP000035996">
    <property type="component" value="Unassembled WGS sequence"/>
</dbReference>
<reference evidence="3" key="1">
    <citation type="submission" date="2015-06" db="EMBL/GenBank/DDBJ databases">
        <authorList>
            <person name="Liu B."/>
            <person name="Wang J."/>
            <person name="Zhu Y."/>
            <person name="Liu G."/>
            <person name="Chen Q."/>
            <person name="Zheng C."/>
            <person name="Che J."/>
            <person name="Ge C."/>
            <person name="Shi H."/>
            <person name="Pan Z."/>
            <person name="Liu X."/>
        </authorList>
    </citation>
    <scope>NUCLEOTIDE SEQUENCE [LARGE SCALE GENOMIC DNA]</scope>
    <source>
        <strain evidence="3">DSM 16346</strain>
    </source>
</reference>
<proteinExistence type="predicted"/>
<comment type="caution">
    <text evidence="3">The sequence shown here is derived from an EMBL/GenBank/DDBJ whole genome shotgun (WGS) entry which is preliminary data.</text>
</comment>
<dbReference type="OrthoDB" id="2965451at2"/>
<accession>A0A0J6FRW6</accession>
<feature type="region of interest" description="Disordered" evidence="1">
    <location>
        <begin position="26"/>
        <end position="69"/>
    </location>
</feature>
<protein>
    <submittedName>
        <fullName evidence="3">Uncharacterized protein</fullName>
    </submittedName>
</protein>
<feature type="signal peptide" evidence="2">
    <location>
        <begin position="1"/>
        <end position="25"/>
    </location>
</feature>
<feature type="region of interest" description="Disordered" evidence="1">
    <location>
        <begin position="111"/>
        <end position="154"/>
    </location>
</feature>
<name>A0A0J6FRW6_9BACL</name>
<keyword evidence="2" id="KW-0732">Signal</keyword>
<keyword evidence="4" id="KW-1185">Reference proteome</keyword>
<feature type="compositionally biased region" description="Basic and acidic residues" evidence="1">
    <location>
        <begin position="56"/>
        <end position="66"/>
    </location>
</feature>
<evidence type="ECO:0000256" key="2">
    <source>
        <dbReference type="SAM" id="SignalP"/>
    </source>
</evidence>
<organism evidence="3 4">
    <name type="scientific">Guptibacillus hwajinpoensis</name>
    <dbReference type="NCBI Taxonomy" id="208199"/>
    <lineage>
        <taxon>Bacteria</taxon>
        <taxon>Bacillati</taxon>
        <taxon>Bacillota</taxon>
        <taxon>Bacilli</taxon>
        <taxon>Bacillales</taxon>
        <taxon>Guptibacillaceae</taxon>
        <taxon>Guptibacillus</taxon>
    </lineage>
</organism>
<sequence>MNNWMIGTFASIVLAGGIAGANVYAADDSSAESQKPAVEQSQGQEVKGHHGKRGHFKENSEHREAIMETYTKQNQLIDLLLDQDASSIEGVDELQQELADINSQLTTLHEEAQAARDERKAQMQESKDSGERPQLTDEEKAAHEAERAQMEEKRAEAYELVQKKNEVMDELIKKLS</sequence>
<evidence type="ECO:0000256" key="1">
    <source>
        <dbReference type="SAM" id="MobiDB-lite"/>
    </source>
</evidence>
<evidence type="ECO:0000313" key="3">
    <source>
        <dbReference type="EMBL" id="KMM37087.1"/>
    </source>
</evidence>
<feature type="chain" id="PRO_5039581480" evidence="2">
    <location>
        <begin position="26"/>
        <end position="176"/>
    </location>
</feature>
<dbReference type="EMBL" id="LELK01000004">
    <property type="protein sequence ID" value="KMM37087.1"/>
    <property type="molecule type" value="Genomic_DNA"/>
</dbReference>
<dbReference type="AlphaFoldDB" id="A0A0J6FRW6"/>